<comment type="similarity">
    <text evidence="2">Belongs to the TDE1 family.</text>
</comment>
<keyword evidence="3 7" id="KW-0812">Transmembrane</keyword>
<dbReference type="AlphaFoldDB" id="A0AAU9USM0"/>
<evidence type="ECO:0000313" key="8">
    <source>
        <dbReference type="EMBL" id="CAH2099815.1"/>
    </source>
</evidence>
<gene>
    <name evidence="8" type="ORF">EEDITHA_LOCUS14743</name>
</gene>
<evidence type="ECO:0000256" key="3">
    <source>
        <dbReference type="ARBA" id="ARBA00022692"/>
    </source>
</evidence>
<name>A0AAU9USM0_EUPED</name>
<evidence type="ECO:0000256" key="6">
    <source>
        <dbReference type="SAM" id="MobiDB-lite"/>
    </source>
</evidence>
<organism evidence="8 9">
    <name type="scientific">Euphydryas editha</name>
    <name type="common">Edith's checkerspot</name>
    <dbReference type="NCBI Taxonomy" id="104508"/>
    <lineage>
        <taxon>Eukaryota</taxon>
        <taxon>Metazoa</taxon>
        <taxon>Ecdysozoa</taxon>
        <taxon>Arthropoda</taxon>
        <taxon>Hexapoda</taxon>
        <taxon>Insecta</taxon>
        <taxon>Pterygota</taxon>
        <taxon>Neoptera</taxon>
        <taxon>Endopterygota</taxon>
        <taxon>Lepidoptera</taxon>
        <taxon>Glossata</taxon>
        <taxon>Ditrysia</taxon>
        <taxon>Papilionoidea</taxon>
        <taxon>Nymphalidae</taxon>
        <taxon>Nymphalinae</taxon>
        <taxon>Euphydryas</taxon>
    </lineage>
</organism>
<keyword evidence="5 7" id="KW-0472">Membrane</keyword>
<keyword evidence="4 7" id="KW-1133">Transmembrane helix</keyword>
<comment type="caution">
    <text evidence="8">The sequence shown here is derived from an EMBL/GenBank/DDBJ whole genome shotgun (WGS) entry which is preliminary data.</text>
</comment>
<dbReference type="EMBL" id="CAKOGL010000022">
    <property type="protein sequence ID" value="CAH2099815.1"/>
    <property type="molecule type" value="Genomic_DNA"/>
</dbReference>
<evidence type="ECO:0000256" key="5">
    <source>
        <dbReference type="ARBA" id="ARBA00023136"/>
    </source>
</evidence>
<dbReference type="GO" id="GO:0016020">
    <property type="term" value="C:membrane"/>
    <property type="evidence" value="ECO:0007669"/>
    <property type="project" value="UniProtKB-SubCell"/>
</dbReference>
<evidence type="ECO:0000256" key="4">
    <source>
        <dbReference type="ARBA" id="ARBA00022989"/>
    </source>
</evidence>
<evidence type="ECO:0000256" key="2">
    <source>
        <dbReference type="ARBA" id="ARBA00006665"/>
    </source>
</evidence>
<evidence type="ECO:0000256" key="1">
    <source>
        <dbReference type="ARBA" id="ARBA00004141"/>
    </source>
</evidence>
<feature type="transmembrane region" description="Helical" evidence="7">
    <location>
        <begin position="36"/>
        <end position="55"/>
    </location>
</feature>
<feature type="transmembrane region" description="Helical" evidence="7">
    <location>
        <begin position="76"/>
        <end position="99"/>
    </location>
</feature>
<comment type="subcellular location">
    <subcellularLocation>
        <location evidence="1">Membrane</location>
        <topology evidence="1">Multi-pass membrane protein</topology>
    </subcellularLocation>
</comment>
<dbReference type="InterPro" id="IPR005016">
    <property type="entry name" value="TDE1/TMS"/>
</dbReference>
<sequence>MSVRSLSAGYDSIEGDGGEAGREETKVFDNEGDGVAYSWTFFHIVFALATLYIMMTLTNWYNPSSQLSKENVASMWIKITSSWLCVGLYVWTLVAPAILPDRDFS</sequence>
<dbReference type="Proteomes" id="UP001153954">
    <property type="component" value="Unassembled WGS sequence"/>
</dbReference>
<dbReference type="PANTHER" id="PTHR10383">
    <property type="entry name" value="SERINE INCORPORATOR"/>
    <property type="match status" value="1"/>
</dbReference>
<evidence type="ECO:0000256" key="7">
    <source>
        <dbReference type="SAM" id="Phobius"/>
    </source>
</evidence>
<keyword evidence="9" id="KW-1185">Reference proteome</keyword>
<feature type="region of interest" description="Disordered" evidence="6">
    <location>
        <begin position="1"/>
        <end position="24"/>
    </location>
</feature>
<dbReference type="PANTHER" id="PTHR10383:SF9">
    <property type="entry name" value="SERINE INCORPORATOR, ISOFORM F"/>
    <property type="match status" value="1"/>
</dbReference>
<dbReference type="Pfam" id="PF03348">
    <property type="entry name" value="Serinc"/>
    <property type="match status" value="1"/>
</dbReference>
<accession>A0AAU9USM0</accession>
<evidence type="ECO:0000313" key="9">
    <source>
        <dbReference type="Proteomes" id="UP001153954"/>
    </source>
</evidence>
<proteinExistence type="inferred from homology"/>
<reference evidence="8" key="1">
    <citation type="submission" date="2022-03" db="EMBL/GenBank/DDBJ databases">
        <authorList>
            <person name="Tunstrom K."/>
        </authorList>
    </citation>
    <scope>NUCLEOTIDE SEQUENCE</scope>
</reference>
<protein>
    <submittedName>
        <fullName evidence="8">Uncharacterized protein</fullName>
    </submittedName>
</protein>